<dbReference type="Proteomes" id="UP001220377">
    <property type="component" value="Chromosome"/>
</dbReference>
<dbReference type="SUPFAM" id="SSF51735">
    <property type="entry name" value="NAD(P)-binding Rossmann-fold domains"/>
    <property type="match status" value="1"/>
</dbReference>
<feature type="domain" description="Lactate/malate dehydrogenase N-terminal" evidence="4">
    <location>
        <begin position="4"/>
        <end position="144"/>
    </location>
</feature>
<dbReference type="InterPro" id="IPR001557">
    <property type="entry name" value="L-lactate/malate_DH"/>
</dbReference>
<dbReference type="PRINTS" id="PR00086">
    <property type="entry name" value="LLDHDRGNASE"/>
</dbReference>
<evidence type="ECO:0000256" key="1">
    <source>
        <dbReference type="ARBA" id="ARBA00006054"/>
    </source>
</evidence>
<proteinExistence type="inferred from homology"/>
<feature type="domain" description="Lactate/malate dehydrogenase C-terminal" evidence="5">
    <location>
        <begin position="147"/>
        <end position="300"/>
    </location>
</feature>
<dbReference type="EMBL" id="CP117884">
    <property type="protein sequence ID" value="WDF82094.1"/>
    <property type="molecule type" value="Genomic_DNA"/>
</dbReference>
<evidence type="ECO:0000313" key="7">
    <source>
        <dbReference type="Proteomes" id="UP001220377"/>
    </source>
</evidence>
<dbReference type="SUPFAM" id="SSF56327">
    <property type="entry name" value="LDH C-terminal domain-like"/>
    <property type="match status" value="1"/>
</dbReference>
<dbReference type="Gene3D" id="3.40.50.720">
    <property type="entry name" value="NAD(P)-binding Rossmann-like Domain"/>
    <property type="match status" value="1"/>
</dbReference>
<gene>
    <name evidence="6" type="ORF">PQ472_09360</name>
</gene>
<dbReference type="InterPro" id="IPR018177">
    <property type="entry name" value="L-lactate_DH_AS"/>
</dbReference>
<organism evidence="6 7">
    <name type="scientific">Lacticaseibacillus pabuli</name>
    <dbReference type="NCBI Taxonomy" id="3025672"/>
    <lineage>
        <taxon>Bacteria</taxon>
        <taxon>Bacillati</taxon>
        <taxon>Bacillota</taxon>
        <taxon>Bacilli</taxon>
        <taxon>Lactobacillales</taxon>
        <taxon>Lactobacillaceae</taxon>
        <taxon>Lacticaseibacillus</taxon>
    </lineage>
</organism>
<evidence type="ECO:0000259" key="5">
    <source>
        <dbReference type="Pfam" id="PF02866"/>
    </source>
</evidence>
<protein>
    <submittedName>
        <fullName evidence="6">L-lactate dehydrogenase</fullName>
    </submittedName>
</protein>
<sequence>MTRKVAIIGVGHVGATVAHNLILNGRVDDLTLIDINEDKVKADELDFRDAMANLDYHTKLHVNDYSQLKDCEVIISAIGDIEIQKIKLDRFAEVAFTSTQVKIVAQQIKDSGFNGVLIDISNPCDIQTMIYQKITGLPATQVIGTGTLLDSARMQRAVGEALNIDPRGVHGYNLGEHGNSQFTAWSTVNVLGQPIEELAADNDDIDLDAIDHEARIGGYHVMLGKHYTNYAIAAATTRLINAVLSDANSQLPVSNYRPEFDCYLSYPAIVGRRGVVQPVDLPLTEEEQTKLAQSAAFIKGRYDAIMRGDLATASASSN</sequence>
<dbReference type="RefSeq" id="WP_274259331.1">
    <property type="nucleotide sequence ID" value="NZ_CP117884.1"/>
</dbReference>
<keyword evidence="2 3" id="KW-0560">Oxidoreductase</keyword>
<dbReference type="PANTHER" id="PTHR43128:SF31">
    <property type="entry name" value="L-LACTATE DEHYDROGENASE"/>
    <property type="match status" value="1"/>
</dbReference>
<dbReference type="InterPro" id="IPR036291">
    <property type="entry name" value="NAD(P)-bd_dom_sf"/>
</dbReference>
<dbReference type="PROSITE" id="PS00064">
    <property type="entry name" value="L_LDH"/>
    <property type="match status" value="1"/>
</dbReference>
<keyword evidence="7" id="KW-1185">Reference proteome</keyword>
<evidence type="ECO:0000256" key="2">
    <source>
        <dbReference type="ARBA" id="ARBA00023002"/>
    </source>
</evidence>
<dbReference type="InterPro" id="IPR015955">
    <property type="entry name" value="Lactate_DH/Glyco_Ohase_4_C"/>
</dbReference>
<evidence type="ECO:0000256" key="3">
    <source>
        <dbReference type="RuleBase" id="RU003369"/>
    </source>
</evidence>
<reference evidence="6 7" key="1">
    <citation type="submission" date="2023-02" db="EMBL/GenBank/DDBJ databases">
        <title>Genome sequence of Lacticaseibacillus sp. KACC 23028.</title>
        <authorList>
            <person name="Kim S."/>
            <person name="Heo J."/>
            <person name="Kwon S.-W."/>
        </authorList>
    </citation>
    <scope>NUCLEOTIDE SEQUENCE [LARGE SCALE GENOMIC DNA]</scope>
    <source>
        <strain evidence="6 7">KACC 23028</strain>
    </source>
</reference>
<dbReference type="PANTHER" id="PTHR43128">
    <property type="entry name" value="L-2-HYDROXYCARBOXYLATE DEHYDROGENASE (NAD(P)(+))"/>
    <property type="match status" value="1"/>
</dbReference>
<dbReference type="CDD" id="cd05291">
    <property type="entry name" value="HicDH_like"/>
    <property type="match status" value="1"/>
</dbReference>
<accession>A0ABY7WPJ4</accession>
<evidence type="ECO:0000259" key="4">
    <source>
        <dbReference type="Pfam" id="PF00056"/>
    </source>
</evidence>
<name>A0ABY7WPJ4_9LACO</name>
<comment type="similarity">
    <text evidence="1">Belongs to the LDH/MDH superfamily. LDH family.</text>
</comment>
<dbReference type="PIRSF" id="PIRSF000102">
    <property type="entry name" value="Lac_mal_DH"/>
    <property type="match status" value="1"/>
</dbReference>
<evidence type="ECO:0000313" key="6">
    <source>
        <dbReference type="EMBL" id="WDF82094.1"/>
    </source>
</evidence>
<dbReference type="Pfam" id="PF00056">
    <property type="entry name" value="Ldh_1_N"/>
    <property type="match status" value="1"/>
</dbReference>
<dbReference type="InterPro" id="IPR001236">
    <property type="entry name" value="Lactate/malate_DH_N"/>
</dbReference>
<dbReference type="Pfam" id="PF02866">
    <property type="entry name" value="Ldh_1_C"/>
    <property type="match status" value="1"/>
</dbReference>
<dbReference type="Gene3D" id="3.90.110.10">
    <property type="entry name" value="Lactate dehydrogenase/glycoside hydrolase, family 4, C-terminal"/>
    <property type="match status" value="1"/>
</dbReference>
<dbReference type="InterPro" id="IPR022383">
    <property type="entry name" value="Lactate/malate_DH_C"/>
</dbReference>